<proteinExistence type="predicted"/>
<dbReference type="AlphaFoldDB" id="A0A2H0TVP4"/>
<keyword evidence="1" id="KW-0732">Signal</keyword>
<evidence type="ECO:0000256" key="1">
    <source>
        <dbReference type="SAM" id="SignalP"/>
    </source>
</evidence>
<feature type="chain" id="PRO_5013715581" description="Lipoprotein" evidence="1">
    <location>
        <begin position="23"/>
        <end position="214"/>
    </location>
</feature>
<evidence type="ECO:0008006" key="4">
    <source>
        <dbReference type="Google" id="ProtNLM"/>
    </source>
</evidence>
<feature type="signal peptide" evidence="1">
    <location>
        <begin position="1"/>
        <end position="22"/>
    </location>
</feature>
<accession>A0A2H0TVP4</accession>
<name>A0A2H0TVP4_9BACT</name>
<comment type="caution">
    <text evidence="2">The sequence shown here is derived from an EMBL/GenBank/DDBJ whole genome shotgun (WGS) entry which is preliminary data.</text>
</comment>
<dbReference type="PROSITE" id="PS51257">
    <property type="entry name" value="PROKAR_LIPOPROTEIN"/>
    <property type="match status" value="1"/>
</dbReference>
<sequence>MKHLFFVFVALLTLSGCGSSLPQQTNNTPEKVLPSDPSSREIVQHADEGSCFSYELVENGIPVEVPLGVTMASTCSAIPPVLSKDKKMLAFTNEAGVHVYEIGAESFSSAEYIYGSIIDGVGPLVWNDTGDRLAFVEISQQEYPLLTKIGVLNMKTGDTLLYDAKVNFSCGSVCTAFTDDVQFSGDRELTYTTWDKAPYDLEGTIEAIRVLPIE</sequence>
<protein>
    <recommendedName>
        <fullName evidence="4">Lipoprotein</fullName>
    </recommendedName>
</protein>
<dbReference type="EMBL" id="PFBY01000036">
    <property type="protein sequence ID" value="PIR76215.1"/>
    <property type="molecule type" value="Genomic_DNA"/>
</dbReference>
<evidence type="ECO:0000313" key="2">
    <source>
        <dbReference type="EMBL" id="PIR76215.1"/>
    </source>
</evidence>
<reference evidence="3" key="1">
    <citation type="submission" date="2017-09" db="EMBL/GenBank/DDBJ databases">
        <title>Depth-based differentiation of microbial function through sediment-hosted aquifers and enrichment of novel symbionts in the deep terrestrial subsurface.</title>
        <authorList>
            <person name="Probst A.J."/>
            <person name="Ladd B."/>
            <person name="Jarett J.K."/>
            <person name="Geller-Mcgrath D.E."/>
            <person name="Sieber C.M.K."/>
            <person name="Emerson J.B."/>
            <person name="Anantharaman K."/>
            <person name="Thomas B.C."/>
            <person name="Malmstrom R."/>
            <person name="Stieglmeier M."/>
            <person name="Klingl A."/>
            <person name="Woyke T."/>
            <person name="Ryan C.M."/>
            <person name="Banfield J.F."/>
        </authorList>
    </citation>
    <scope>NUCLEOTIDE SEQUENCE [LARGE SCALE GENOMIC DNA]</scope>
</reference>
<dbReference type="Proteomes" id="UP000231530">
    <property type="component" value="Unassembled WGS sequence"/>
</dbReference>
<evidence type="ECO:0000313" key="3">
    <source>
        <dbReference type="Proteomes" id="UP000231530"/>
    </source>
</evidence>
<gene>
    <name evidence="2" type="ORF">COU32_03010</name>
</gene>
<organism evidence="2 3">
    <name type="scientific">Candidatus Magasanikbacteria bacterium CG10_big_fil_rev_8_21_14_0_10_42_10</name>
    <dbReference type="NCBI Taxonomy" id="1974649"/>
    <lineage>
        <taxon>Bacteria</taxon>
        <taxon>Candidatus Magasanikiibacteriota</taxon>
    </lineage>
</organism>